<evidence type="ECO:0000313" key="3">
    <source>
        <dbReference type="Proteomes" id="UP000199220"/>
    </source>
</evidence>
<evidence type="ECO:0000256" key="1">
    <source>
        <dbReference type="SAM" id="Phobius"/>
    </source>
</evidence>
<dbReference type="Pfam" id="PF20176">
    <property type="entry name" value="DUF6541"/>
    <property type="match status" value="1"/>
</dbReference>
<feature type="transmembrane region" description="Helical" evidence="1">
    <location>
        <begin position="216"/>
        <end position="236"/>
    </location>
</feature>
<dbReference type="STRING" id="648782.SAMN04488554_4078"/>
<dbReference type="Proteomes" id="UP000199220">
    <property type="component" value="Unassembled WGS sequence"/>
</dbReference>
<feature type="transmembrane region" description="Helical" evidence="1">
    <location>
        <begin position="471"/>
        <end position="491"/>
    </location>
</feature>
<keyword evidence="3" id="KW-1185">Reference proteome</keyword>
<feature type="transmembrane region" description="Helical" evidence="1">
    <location>
        <begin position="408"/>
        <end position="430"/>
    </location>
</feature>
<keyword evidence="1" id="KW-1133">Transmembrane helix</keyword>
<gene>
    <name evidence="2" type="ORF">SAMN04488554_4078</name>
</gene>
<feature type="transmembrane region" description="Helical" evidence="1">
    <location>
        <begin position="375"/>
        <end position="396"/>
    </location>
</feature>
<accession>A0A1H5N8N6</accession>
<dbReference type="AlphaFoldDB" id="A0A1H5N8N6"/>
<keyword evidence="1" id="KW-0472">Membrane</keyword>
<feature type="transmembrane region" description="Helical" evidence="1">
    <location>
        <begin position="101"/>
        <end position="118"/>
    </location>
</feature>
<feature type="transmembrane region" description="Helical" evidence="1">
    <location>
        <begin position="436"/>
        <end position="459"/>
    </location>
</feature>
<dbReference type="EMBL" id="FNTX01000002">
    <property type="protein sequence ID" value="SEE98029.1"/>
    <property type="molecule type" value="Genomic_DNA"/>
</dbReference>
<feature type="transmembrane region" description="Helical" evidence="1">
    <location>
        <begin position="60"/>
        <end position="80"/>
    </location>
</feature>
<feature type="transmembrane region" description="Helical" evidence="1">
    <location>
        <begin position="320"/>
        <end position="342"/>
    </location>
</feature>
<reference evidence="3" key="1">
    <citation type="submission" date="2016-10" db="EMBL/GenBank/DDBJ databases">
        <authorList>
            <person name="Varghese N."/>
            <person name="Submissions S."/>
        </authorList>
    </citation>
    <scope>NUCLEOTIDE SEQUENCE [LARGE SCALE GENOMIC DNA]</scope>
    <source>
        <strain evidence="3">DSM 21368</strain>
    </source>
</reference>
<feature type="transmembrane region" description="Helical" evidence="1">
    <location>
        <begin position="291"/>
        <end position="308"/>
    </location>
</feature>
<evidence type="ECO:0000313" key="2">
    <source>
        <dbReference type="EMBL" id="SEE98029.1"/>
    </source>
</evidence>
<sequence length="644" mass="65162">MIVLEALLALLAGAAILVIPGALALRLVGVRGLPLLAVAPALTMAIVGVTAIVADVMGLPWGLLAAAIGTLGAIGVALGMRALGAILPPDDPPRTTTVERAAILAGVLLSWIPVWVGTGGPDQLLQRWDALFHLSALRMITETGAASSLTLGSLSYGTGQAGPYPAAWHAFTALLPTSSPTAAVLVSASLTAGAAWVVGSAALARALWPGSRYTSATVAVAAGLGTATPMALWVGWGHLPNAAALALVPGVLACAVRWLLRARPPTSGAAGGALIVILAATGGLGLTHPNAALALGALLLAPGGWLLGRAARRWWRDGRRAVAVGIPAGATIAVVAVAAILLRSPLAAAVTGYSGAPTDSLPVALGEVVVGWYDLWAHVATAVVVIGAPVGAWFAWRRGDPWIAGMVVVVWALYVDAATGAPLGISGLWYSSTARLSVVAAAVTVPLGAGALHAGGRWLHQRVEARERTQWATGALAAIVALALIVTSSVYSARRTADVFGVDAGGAPRFVTAPERDMWDQATGSGGALGADDSGAVLGNPFSGTPLLYSLYGVDVVFPVAGQVTSADQQTVLDGFAAMADGEPWGEPQLCAALDALDVRYLYQDTEPYQDAHAYEPLDAVEVPGGAVIAKGGTARLVELPACT</sequence>
<keyword evidence="1" id="KW-0812">Transmembrane</keyword>
<feature type="transmembrane region" description="Helical" evidence="1">
    <location>
        <begin position="6"/>
        <end position="28"/>
    </location>
</feature>
<feature type="transmembrane region" description="Helical" evidence="1">
    <location>
        <begin position="182"/>
        <end position="204"/>
    </location>
</feature>
<feature type="transmembrane region" description="Helical" evidence="1">
    <location>
        <begin position="267"/>
        <end position="285"/>
    </location>
</feature>
<protein>
    <submittedName>
        <fullName evidence="2">Uncharacterized protein</fullName>
    </submittedName>
</protein>
<proteinExistence type="predicted"/>
<name>A0A1H5N8N6_9MICO</name>
<feature type="transmembrane region" description="Helical" evidence="1">
    <location>
        <begin position="35"/>
        <end position="54"/>
    </location>
</feature>
<dbReference type="OrthoDB" id="3169698at2"/>
<organism evidence="2 3">
    <name type="scientific">Ruania alba</name>
    <dbReference type="NCBI Taxonomy" id="648782"/>
    <lineage>
        <taxon>Bacteria</taxon>
        <taxon>Bacillati</taxon>
        <taxon>Actinomycetota</taxon>
        <taxon>Actinomycetes</taxon>
        <taxon>Micrococcales</taxon>
        <taxon>Ruaniaceae</taxon>
        <taxon>Ruania</taxon>
    </lineage>
</organism>
<feature type="transmembrane region" description="Helical" evidence="1">
    <location>
        <begin position="242"/>
        <end position="260"/>
    </location>
</feature>
<dbReference type="InterPro" id="IPR046671">
    <property type="entry name" value="DUF6541"/>
</dbReference>
<dbReference type="RefSeq" id="WP_089775144.1">
    <property type="nucleotide sequence ID" value="NZ_FNTX01000002.1"/>
</dbReference>